<evidence type="ECO:0000313" key="15">
    <source>
        <dbReference type="EMBL" id="KAI1729304.1"/>
    </source>
</evidence>
<evidence type="ECO:0000256" key="7">
    <source>
        <dbReference type="ARBA" id="ARBA00023015"/>
    </source>
</evidence>
<evidence type="ECO:0000256" key="9">
    <source>
        <dbReference type="ARBA" id="ARBA00023163"/>
    </source>
</evidence>
<evidence type="ECO:0000259" key="14">
    <source>
        <dbReference type="Pfam" id="PF18876"/>
    </source>
</evidence>
<dbReference type="EMBL" id="JAKKPZ010000001">
    <property type="protein sequence ID" value="KAI1729304.1"/>
    <property type="molecule type" value="Genomic_DNA"/>
</dbReference>
<keyword evidence="6" id="KW-0562">Pair-rule protein</keyword>
<feature type="compositionally biased region" description="Polar residues" evidence="13">
    <location>
        <begin position="316"/>
        <end position="325"/>
    </location>
</feature>
<evidence type="ECO:0000256" key="3">
    <source>
        <dbReference type="ARBA" id="ARBA00021888"/>
    </source>
</evidence>
<organism evidence="15 16">
    <name type="scientific">Ditylenchus destructor</name>
    <dbReference type="NCBI Taxonomy" id="166010"/>
    <lineage>
        <taxon>Eukaryota</taxon>
        <taxon>Metazoa</taxon>
        <taxon>Ecdysozoa</taxon>
        <taxon>Nematoda</taxon>
        <taxon>Chromadorea</taxon>
        <taxon>Rhabditida</taxon>
        <taxon>Tylenchina</taxon>
        <taxon>Tylenchomorpha</taxon>
        <taxon>Sphaerularioidea</taxon>
        <taxon>Anguinidae</taxon>
        <taxon>Anguininae</taxon>
        <taxon>Ditylenchus</taxon>
    </lineage>
</organism>
<dbReference type="GO" id="GO:0032783">
    <property type="term" value="C:super elongation complex"/>
    <property type="evidence" value="ECO:0007669"/>
    <property type="project" value="TreeGrafter"/>
</dbReference>
<protein>
    <recommendedName>
        <fullName evidence="3">AF4/FMR2 family member lilli</fullName>
    </recommendedName>
    <alternativeName>
        <fullName evidence="12">Protein lilliputian</fullName>
    </alternativeName>
</protein>
<accession>A0AAD4R862</accession>
<proteinExistence type="inferred from homology"/>
<keyword evidence="7" id="KW-0805">Transcription regulation</keyword>
<dbReference type="Pfam" id="PF18876">
    <property type="entry name" value="AFF4_CHD"/>
    <property type="match status" value="1"/>
</dbReference>
<reference evidence="15" key="1">
    <citation type="submission" date="2022-01" db="EMBL/GenBank/DDBJ databases">
        <title>Genome Sequence Resource for Two Populations of Ditylenchus destructor, the Migratory Endoparasitic Phytonematode.</title>
        <authorList>
            <person name="Zhang H."/>
            <person name="Lin R."/>
            <person name="Xie B."/>
        </authorList>
    </citation>
    <scope>NUCLEOTIDE SEQUENCE</scope>
    <source>
        <strain evidence="15">BazhouSP</strain>
    </source>
</reference>
<dbReference type="GO" id="GO:0007366">
    <property type="term" value="P:periodic partitioning by pair rule gene"/>
    <property type="evidence" value="ECO:0007669"/>
    <property type="project" value="UniProtKB-KW"/>
</dbReference>
<feature type="region of interest" description="Disordered" evidence="13">
    <location>
        <begin position="817"/>
        <end position="856"/>
    </location>
</feature>
<evidence type="ECO:0000256" key="10">
    <source>
        <dbReference type="ARBA" id="ARBA00023242"/>
    </source>
</evidence>
<sequence>MGTDNRKKGAQGADSSPLGGGLLHRIWRHPEGGDLTPHSDGRVIDAGCELSIYAFEQSKSTFKMQSGTQTGPKTVIEPSDVKKRLDSVFGSYTTFSELIVKPGFNSSSIYGVVPIPMSPVINGTPAPFSSTQGYHPVSTNAPASTTSTQCAERPSYSANDSGNASVITRVPTKDVLESMQRLVDNEPLSTLDCSRNKNCIVNQGSSASTSTAINGDLSKRNKKRGPSSSPEQPVEKKRKKKHDESRLQTTNKTTKHLPTKTQSNDNKKDASQLERDLFGDFSDEDESSELCSSKVESVPSKKKPDIAKNEPEDITFPTNPSVSNCQKEETKTSSSPRIVIKLPRPPSTSSLSTVDGHSEKKAKHKKHKYEKHKSEPRESKHSHKSEHKRDISSVTAEAGDNLRQEMSKSLLIQKEEPMDEPNESEHRYQLADVKQILEHFGRVSPLISPLHRISPPTELLEDETPQPSPYNAQKLVKCHLNLTNLSPKRCQKLTSKWHKLIGLEPLLSPAMIPSGTVVESKSSKLEEKRRVKSEKDVSVKENVHENERSRVASNARAAETEKPTKVLKEVKKEPEEEKIKLKIRPPEKPRPESPKPTQTYTKIPAPESATKPKAEPVRETEKCKQRQPIDMPPVKREATQKVEETEGRRPSKSKKSTLSSHSSTKSNTIENVMGKTKPTSKALLEKVESVKETVGYYQNLARKIKHNGDREQDRIKKVMFYLESVVYFIMSASVQKPTETGDIETNIVNEVTNFLKSTTTNFVESKSEMPHIGHFRARVRTIRGLIQACLTYQLYQIRSLQAQNNFKILRQYEQDPHSAHQQCVKKNPNGGESTGANSTTTPSPAASTPSSNRSINQKEMITVPMDLYSLSFYQNKILNHLMWAHHIWKDSHTQMPVVNRDFIAHLDKLCGELKMDSDLRDVAIWLLTSVRWMNQEYGEFKNPT</sequence>
<feature type="region of interest" description="Disordered" evidence="13">
    <location>
        <begin position="1"/>
        <end position="23"/>
    </location>
</feature>
<feature type="compositionally biased region" description="Basic and acidic residues" evidence="13">
    <location>
        <begin position="265"/>
        <end position="278"/>
    </location>
</feature>
<feature type="region of interest" description="Disordered" evidence="13">
    <location>
        <begin position="200"/>
        <end position="402"/>
    </location>
</feature>
<feature type="compositionally biased region" description="Basic and acidic residues" evidence="13">
    <location>
        <begin position="558"/>
        <end position="593"/>
    </location>
</feature>
<feature type="compositionally biased region" description="Basic and acidic residues" evidence="13">
    <location>
        <begin position="302"/>
        <end position="311"/>
    </location>
</feature>
<feature type="compositionally biased region" description="Basic and acidic residues" evidence="13">
    <location>
        <begin position="610"/>
        <end position="624"/>
    </location>
</feature>
<keyword evidence="8" id="KW-0238">DNA-binding</keyword>
<keyword evidence="9" id="KW-0804">Transcription</keyword>
<dbReference type="GO" id="GO:0003677">
    <property type="term" value="F:DNA binding"/>
    <property type="evidence" value="ECO:0007669"/>
    <property type="project" value="UniProtKB-KW"/>
</dbReference>
<keyword evidence="4" id="KW-0217">Developmental protein</keyword>
<comment type="function">
    <text evidence="11">Has a role in transcriptional regulation. Acts in parallel with the Ras/MAPK and the PI3K/PKB pathways in the control of cell identity and cellular growth. Essential for regulation of the cytoskeleton and cell growth but not for cell proliferation or growth rate. Required specifically for the microtubule-based basal transport of lipid droplets. Plays a partially redundant function downstream of Raf in cell fate specification in the developing eye. Pair-rule protein that regulates embryonic cellularization, gastrulation and segmentation.</text>
</comment>
<comment type="similarity">
    <text evidence="2">Belongs to the AF4 family.</text>
</comment>
<keyword evidence="16" id="KW-1185">Reference proteome</keyword>
<comment type="subcellular location">
    <subcellularLocation>
        <location evidence="1">Nucleus</location>
    </subcellularLocation>
</comment>
<evidence type="ECO:0000313" key="16">
    <source>
        <dbReference type="Proteomes" id="UP001201812"/>
    </source>
</evidence>
<dbReference type="InterPro" id="IPR043640">
    <property type="entry name" value="AF4/FMR2_CHD"/>
</dbReference>
<feature type="compositionally biased region" description="Basic and acidic residues" evidence="13">
    <location>
        <begin position="633"/>
        <end position="649"/>
    </location>
</feature>
<evidence type="ECO:0000256" key="2">
    <source>
        <dbReference type="ARBA" id="ARBA00007354"/>
    </source>
</evidence>
<evidence type="ECO:0000256" key="5">
    <source>
        <dbReference type="ARBA" id="ARBA00022553"/>
    </source>
</evidence>
<keyword evidence="10" id="KW-0539">Nucleus</keyword>
<dbReference type="PANTHER" id="PTHR10528">
    <property type="entry name" value="AF4/FMR2 FAMILY MEMBER"/>
    <property type="match status" value="1"/>
</dbReference>
<feature type="compositionally biased region" description="Basic and acidic residues" evidence="13">
    <location>
        <begin position="521"/>
        <end position="550"/>
    </location>
</feature>
<gene>
    <name evidence="15" type="ORF">DdX_01536</name>
</gene>
<feature type="compositionally biased region" description="Low complexity" evidence="13">
    <location>
        <begin position="289"/>
        <end position="298"/>
    </location>
</feature>
<dbReference type="AlphaFoldDB" id="A0AAD4R862"/>
<name>A0AAD4R862_9BILA</name>
<evidence type="ECO:0000256" key="12">
    <source>
        <dbReference type="ARBA" id="ARBA00032149"/>
    </source>
</evidence>
<feature type="compositionally biased region" description="Basic residues" evidence="13">
    <location>
        <begin position="360"/>
        <end position="371"/>
    </location>
</feature>
<dbReference type="PANTHER" id="PTHR10528:SF17">
    <property type="entry name" value="AF4_FMR2 FAMILY MEMBER LILLI"/>
    <property type="match status" value="1"/>
</dbReference>
<evidence type="ECO:0000256" key="1">
    <source>
        <dbReference type="ARBA" id="ARBA00004123"/>
    </source>
</evidence>
<dbReference type="InterPro" id="IPR007797">
    <property type="entry name" value="AF4/FMR2"/>
</dbReference>
<feature type="domain" description="AF4/FMR2 C-terminal homology" evidence="14">
    <location>
        <begin position="686"/>
        <end position="936"/>
    </location>
</feature>
<evidence type="ECO:0000256" key="6">
    <source>
        <dbReference type="ARBA" id="ARBA00022788"/>
    </source>
</evidence>
<feature type="compositionally biased region" description="Low complexity" evidence="13">
    <location>
        <begin position="656"/>
        <end position="666"/>
    </location>
</feature>
<dbReference type="Proteomes" id="UP001201812">
    <property type="component" value="Unassembled WGS sequence"/>
</dbReference>
<keyword evidence="5" id="KW-0597">Phosphoprotein</keyword>
<feature type="region of interest" description="Disordered" evidence="13">
    <location>
        <begin position="131"/>
        <end position="164"/>
    </location>
</feature>
<feature type="compositionally biased region" description="Polar residues" evidence="13">
    <location>
        <begin position="200"/>
        <end position="213"/>
    </location>
</feature>
<evidence type="ECO:0000256" key="13">
    <source>
        <dbReference type="SAM" id="MobiDB-lite"/>
    </source>
</evidence>
<feature type="compositionally biased region" description="Low complexity" evidence="13">
    <location>
        <begin position="834"/>
        <end position="852"/>
    </location>
</feature>
<evidence type="ECO:0000256" key="4">
    <source>
        <dbReference type="ARBA" id="ARBA00022473"/>
    </source>
</evidence>
<comment type="caution">
    <text evidence="15">The sequence shown here is derived from an EMBL/GenBank/DDBJ whole genome shotgun (WGS) entry which is preliminary data.</text>
</comment>
<feature type="region of interest" description="Disordered" evidence="13">
    <location>
        <begin position="516"/>
        <end position="677"/>
    </location>
</feature>
<evidence type="ECO:0000256" key="11">
    <source>
        <dbReference type="ARBA" id="ARBA00024653"/>
    </source>
</evidence>
<dbReference type="GO" id="GO:0010468">
    <property type="term" value="P:regulation of gene expression"/>
    <property type="evidence" value="ECO:0007669"/>
    <property type="project" value="InterPro"/>
</dbReference>
<evidence type="ECO:0000256" key="8">
    <source>
        <dbReference type="ARBA" id="ARBA00023125"/>
    </source>
</evidence>